<sequence>MARINPLILITLLLLVCHSSLLDARKILKIDAPLVLSLKGTPPTIEATSYVKSGRGKVYHFANEEVVSNPSPGEGHKGKKNQTQYKPKENNLSCHTKVKPIFNALMKCENDAKLIIFVTVGKHYTKMHIYKSINENHISFIGDIDIERFANIVFTCPFNTDFVE</sequence>
<keyword evidence="2" id="KW-0732">Signal</keyword>
<dbReference type="AlphaFoldDB" id="A0AA86T0D0"/>
<feature type="chain" id="PRO_5041653089" evidence="2">
    <location>
        <begin position="25"/>
        <end position="164"/>
    </location>
</feature>
<evidence type="ECO:0000313" key="4">
    <source>
        <dbReference type="Proteomes" id="UP001189624"/>
    </source>
</evidence>
<keyword evidence="4" id="KW-1185">Reference proteome</keyword>
<reference evidence="3" key="1">
    <citation type="submission" date="2023-10" db="EMBL/GenBank/DDBJ databases">
        <authorList>
            <person name="Domelevo Entfellner J.-B."/>
        </authorList>
    </citation>
    <scope>NUCLEOTIDE SEQUENCE</scope>
</reference>
<organism evidence="3 4">
    <name type="scientific">Sphenostylis stenocarpa</name>
    <dbReference type="NCBI Taxonomy" id="92480"/>
    <lineage>
        <taxon>Eukaryota</taxon>
        <taxon>Viridiplantae</taxon>
        <taxon>Streptophyta</taxon>
        <taxon>Embryophyta</taxon>
        <taxon>Tracheophyta</taxon>
        <taxon>Spermatophyta</taxon>
        <taxon>Magnoliopsida</taxon>
        <taxon>eudicotyledons</taxon>
        <taxon>Gunneridae</taxon>
        <taxon>Pentapetalae</taxon>
        <taxon>rosids</taxon>
        <taxon>fabids</taxon>
        <taxon>Fabales</taxon>
        <taxon>Fabaceae</taxon>
        <taxon>Papilionoideae</taxon>
        <taxon>50 kb inversion clade</taxon>
        <taxon>NPAAA clade</taxon>
        <taxon>indigoferoid/millettioid clade</taxon>
        <taxon>Phaseoleae</taxon>
        <taxon>Sphenostylis</taxon>
    </lineage>
</organism>
<feature type="signal peptide" evidence="2">
    <location>
        <begin position="1"/>
        <end position="24"/>
    </location>
</feature>
<name>A0AA86T0D0_9FABA</name>
<evidence type="ECO:0000256" key="1">
    <source>
        <dbReference type="SAM" id="MobiDB-lite"/>
    </source>
</evidence>
<evidence type="ECO:0000313" key="3">
    <source>
        <dbReference type="EMBL" id="CAJ1957585.1"/>
    </source>
</evidence>
<gene>
    <name evidence="3" type="ORF">AYBTSS11_LOCUS17280</name>
</gene>
<protein>
    <submittedName>
        <fullName evidence="3">Uncharacterized protein</fullName>
    </submittedName>
</protein>
<dbReference type="Gramene" id="rna-AYBTSS11_LOCUS17280">
    <property type="protein sequence ID" value="CAJ1957585.1"/>
    <property type="gene ID" value="gene-AYBTSS11_LOCUS17280"/>
</dbReference>
<feature type="region of interest" description="Disordered" evidence="1">
    <location>
        <begin position="68"/>
        <end position="87"/>
    </location>
</feature>
<dbReference type="EMBL" id="OY731402">
    <property type="protein sequence ID" value="CAJ1957585.1"/>
    <property type="molecule type" value="Genomic_DNA"/>
</dbReference>
<proteinExistence type="predicted"/>
<accession>A0AA86T0D0</accession>
<dbReference type="Proteomes" id="UP001189624">
    <property type="component" value="Chromosome 5"/>
</dbReference>
<evidence type="ECO:0000256" key="2">
    <source>
        <dbReference type="SAM" id="SignalP"/>
    </source>
</evidence>